<proteinExistence type="inferred from homology"/>
<keyword evidence="7 8" id="KW-0998">Cell outer membrane</keyword>
<dbReference type="SUPFAM" id="SSF56935">
    <property type="entry name" value="Porins"/>
    <property type="match status" value="1"/>
</dbReference>
<keyword evidence="2 8" id="KW-0813">Transport</keyword>
<sequence>MNENLHFSCKHLVCTLLCILFTLGGNIVSAQEKSIKGTVVDENGAPLPGVAVVVKGTTHGTTTNFDGEYILNLSSDNVTLSFSYIGYLTKDFLVGSEMRIDVPMEVDAEQLEEVLVIGYGSTTKKDATGSVEAVTADGFNKGAINSPQGLLQGKVAGVQITTGGGAPGSGSTIRIRGGSSLIASNDPLIVIDGVPVDSDGISGMRNPLNAINPADIESMTVLKDASATAIYGSRASNGVIIITTKKGSTNESSINVNYNGSVSVNTLNNQVDVLSADQYRDIMSGRPGEHLLGSANTNWQNEVFQNSVSTDHNVGVSGNVKGWLPYRASAGYTMDNGTLKGSSMDRTTLNLNLSPKFLDDHLSVNASIKGMFVNNKFGNDGAIGSAVSYDPTQPIYDSRFPHYGGYHTWTTTDDPLSGRSVNAPSNPMAMINQNSNTSNVNRSIGNAQIDYKIHGFEDLVLKVNAGYDYSSAKGGVYEGIETSWNENNAPSGIEEKGGFVSDYTQEKRNEVLDLFAQYNKEIGKHRFDVMGGYSWQHFLQEGTTVEQNGYGYEMKNQPWATEYYLMSFFGRANYTFNNKYMATVTVRQDGTSRFSPQNRWGTFPSLALAWKIKEEPWMQSVNFVSDLKLRAGVGVTGQQNIGAGDYPYMNTYTRGDEYSRYGFYNPSTGQWEYFNTIRPEGYDENIKWEQTTTYNIGLDYGLFNDRLTGSAEVYYRLTDDLLNYIPVPGGSNLTNMLLTNVGSMENKGVELSLNAKIIQRQDFHWDFGVNMTWNDSKITKLTTVDDPSYEGVKVGGIAGGTGETIQIHRVGYTPYSFLVYEQIYDDNGKPIEGAYVDRNGDGKIDEQDKYIAGDPMANLFFGFTTRLMYKNWEFSMAGRAQFGAQVYNNVDSNNSAYDQLYVSANNNTNNVTTDIYNTGFQSRQLHSDYYIQSANFLRIDNIMVGYNFNNFLKGKANLRVFGTVNNPVIFTNYKGVDPEISGGIDNNMYPRPTTYMLGFNVNF</sequence>
<evidence type="ECO:0000313" key="12">
    <source>
        <dbReference type="EMBL" id="NME68257.1"/>
    </source>
</evidence>
<dbReference type="InterPro" id="IPR012910">
    <property type="entry name" value="Plug_dom"/>
</dbReference>
<dbReference type="Gene3D" id="2.40.170.20">
    <property type="entry name" value="TonB-dependent receptor, beta-barrel domain"/>
    <property type="match status" value="1"/>
</dbReference>
<evidence type="ECO:0000313" key="13">
    <source>
        <dbReference type="Proteomes" id="UP000576082"/>
    </source>
</evidence>
<name>A0A7X9P3C2_9BACT</name>
<evidence type="ECO:0000259" key="11">
    <source>
        <dbReference type="Pfam" id="PF07715"/>
    </source>
</evidence>
<dbReference type="InterPro" id="IPR023997">
    <property type="entry name" value="TonB-dep_OMP_SusC/RagA_CS"/>
</dbReference>
<dbReference type="Proteomes" id="UP000576082">
    <property type="component" value="Unassembled WGS sequence"/>
</dbReference>
<evidence type="ECO:0000256" key="7">
    <source>
        <dbReference type="ARBA" id="ARBA00023237"/>
    </source>
</evidence>
<reference evidence="12 13" key="1">
    <citation type="submission" date="2020-04" db="EMBL/GenBank/DDBJ databases">
        <title>Flammeovirga sp. SR4, a novel species isolated from seawater.</title>
        <authorList>
            <person name="Wang X."/>
        </authorList>
    </citation>
    <scope>NUCLEOTIDE SEQUENCE [LARGE SCALE GENOMIC DNA]</scope>
    <source>
        <strain evidence="12 13">ATCC 23126</strain>
    </source>
</reference>
<dbReference type="PROSITE" id="PS52016">
    <property type="entry name" value="TONB_DEPENDENT_REC_3"/>
    <property type="match status" value="1"/>
</dbReference>
<dbReference type="GO" id="GO:0009279">
    <property type="term" value="C:cell outer membrane"/>
    <property type="evidence" value="ECO:0007669"/>
    <property type="project" value="UniProtKB-SubCell"/>
</dbReference>
<evidence type="ECO:0000256" key="8">
    <source>
        <dbReference type="PROSITE-ProRule" id="PRU01360"/>
    </source>
</evidence>
<dbReference type="InterPro" id="IPR036942">
    <property type="entry name" value="Beta-barrel_TonB_sf"/>
</dbReference>
<dbReference type="Gene3D" id="2.60.40.1120">
    <property type="entry name" value="Carboxypeptidase-like, regulatory domain"/>
    <property type="match status" value="1"/>
</dbReference>
<dbReference type="InterPro" id="IPR039426">
    <property type="entry name" value="TonB-dep_rcpt-like"/>
</dbReference>
<keyword evidence="13" id="KW-1185">Reference proteome</keyword>
<dbReference type="NCBIfam" id="TIGR04056">
    <property type="entry name" value="OMP_RagA_SusC"/>
    <property type="match status" value="1"/>
</dbReference>
<comment type="caution">
    <text evidence="12">The sequence shown here is derived from an EMBL/GenBank/DDBJ whole genome shotgun (WGS) entry which is preliminary data.</text>
</comment>
<gene>
    <name evidence="12" type="ORF">HHU12_09825</name>
</gene>
<dbReference type="Gene3D" id="2.170.130.10">
    <property type="entry name" value="TonB-dependent receptor, plug domain"/>
    <property type="match status" value="1"/>
</dbReference>
<dbReference type="EMBL" id="JABANE010000021">
    <property type="protein sequence ID" value="NME68257.1"/>
    <property type="molecule type" value="Genomic_DNA"/>
</dbReference>
<accession>A0A7X9P3C2</accession>
<dbReference type="InterPro" id="IPR000531">
    <property type="entry name" value="Beta-barrel_TonB"/>
</dbReference>
<evidence type="ECO:0000256" key="3">
    <source>
        <dbReference type="ARBA" id="ARBA00022452"/>
    </source>
</evidence>
<keyword evidence="3 8" id="KW-1134">Transmembrane beta strand</keyword>
<evidence type="ECO:0000259" key="10">
    <source>
        <dbReference type="Pfam" id="PF00593"/>
    </source>
</evidence>
<comment type="similarity">
    <text evidence="8 9">Belongs to the TonB-dependent receptor family.</text>
</comment>
<keyword evidence="6 8" id="KW-0472">Membrane</keyword>
<dbReference type="InterPro" id="IPR008969">
    <property type="entry name" value="CarboxyPept-like_regulatory"/>
</dbReference>
<keyword evidence="5 9" id="KW-0798">TonB box</keyword>
<organism evidence="12 13">
    <name type="scientific">Flammeovirga aprica JL-4</name>
    <dbReference type="NCBI Taxonomy" id="694437"/>
    <lineage>
        <taxon>Bacteria</taxon>
        <taxon>Pseudomonadati</taxon>
        <taxon>Bacteroidota</taxon>
        <taxon>Cytophagia</taxon>
        <taxon>Cytophagales</taxon>
        <taxon>Flammeovirgaceae</taxon>
        <taxon>Flammeovirga</taxon>
    </lineage>
</organism>
<protein>
    <submittedName>
        <fullName evidence="12">TonB-dependent receptor</fullName>
    </submittedName>
</protein>
<keyword evidence="12" id="KW-0675">Receptor</keyword>
<dbReference type="Pfam" id="PF00593">
    <property type="entry name" value="TonB_dep_Rec_b-barrel"/>
    <property type="match status" value="1"/>
</dbReference>
<dbReference type="RefSeq" id="WP_169656566.1">
    <property type="nucleotide sequence ID" value="NZ_JABANE010000021.1"/>
</dbReference>
<comment type="subcellular location">
    <subcellularLocation>
        <location evidence="1 8">Cell outer membrane</location>
        <topology evidence="1 8">Multi-pass membrane protein</topology>
    </subcellularLocation>
</comment>
<dbReference type="Pfam" id="PF13715">
    <property type="entry name" value="CarbopepD_reg_2"/>
    <property type="match status" value="1"/>
</dbReference>
<dbReference type="InterPro" id="IPR023996">
    <property type="entry name" value="TonB-dep_OMP_SusC/RagA"/>
</dbReference>
<evidence type="ECO:0000256" key="6">
    <source>
        <dbReference type="ARBA" id="ARBA00023136"/>
    </source>
</evidence>
<dbReference type="InterPro" id="IPR037066">
    <property type="entry name" value="Plug_dom_sf"/>
</dbReference>
<dbReference type="AlphaFoldDB" id="A0A7X9P3C2"/>
<evidence type="ECO:0000256" key="4">
    <source>
        <dbReference type="ARBA" id="ARBA00022692"/>
    </source>
</evidence>
<dbReference type="SUPFAM" id="SSF49464">
    <property type="entry name" value="Carboxypeptidase regulatory domain-like"/>
    <property type="match status" value="1"/>
</dbReference>
<dbReference type="Pfam" id="PF07715">
    <property type="entry name" value="Plug"/>
    <property type="match status" value="1"/>
</dbReference>
<feature type="domain" description="TonB-dependent receptor-like beta-barrel" evidence="10">
    <location>
        <begin position="396"/>
        <end position="966"/>
    </location>
</feature>
<evidence type="ECO:0000256" key="9">
    <source>
        <dbReference type="RuleBase" id="RU003357"/>
    </source>
</evidence>
<evidence type="ECO:0000256" key="5">
    <source>
        <dbReference type="ARBA" id="ARBA00023077"/>
    </source>
</evidence>
<keyword evidence="4 8" id="KW-0812">Transmembrane</keyword>
<evidence type="ECO:0000256" key="2">
    <source>
        <dbReference type="ARBA" id="ARBA00022448"/>
    </source>
</evidence>
<evidence type="ECO:0000256" key="1">
    <source>
        <dbReference type="ARBA" id="ARBA00004571"/>
    </source>
</evidence>
<feature type="domain" description="TonB-dependent receptor plug" evidence="11">
    <location>
        <begin position="124"/>
        <end position="239"/>
    </location>
</feature>
<dbReference type="NCBIfam" id="TIGR04057">
    <property type="entry name" value="SusC_RagA_signa"/>
    <property type="match status" value="1"/>
</dbReference>